<feature type="transmembrane region" description="Helical" evidence="12">
    <location>
        <begin position="69"/>
        <end position="85"/>
    </location>
</feature>
<evidence type="ECO:0000256" key="3">
    <source>
        <dbReference type="ARBA" id="ARBA00018524"/>
    </source>
</evidence>
<keyword evidence="6 12" id="KW-0812">Transmembrane</keyword>
<evidence type="ECO:0000256" key="5">
    <source>
        <dbReference type="ARBA" id="ARBA00022475"/>
    </source>
</evidence>
<feature type="transmembrane region" description="Helical" evidence="12">
    <location>
        <begin position="12"/>
        <end position="33"/>
    </location>
</feature>
<dbReference type="RefSeq" id="WP_095085852.1">
    <property type="nucleotide sequence ID" value="NZ_BMDM01000007.1"/>
</dbReference>
<evidence type="ECO:0000256" key="7">
    <source>
        <dbReference type="ARBA" id="ARBA00022989"/>
    </source>
</evidence>
<gene>
    <name evidence="13" type="primary">fhuB</name>
    <name evidence="13" type="ORF">SAMEA4384403_00328</name>
</gene>
<evidence type="ECO:0000256" key="2">
    <source>
        <dbReference type="ARBA" id="ARBA00007935"/>
    </source>
</evidence>
<feature type="transmembrane region" description="Helical" evidence="12">
    <location>
        <begin position="97"/>
        <end position="116"/>
    </location>
</feature>
<dbReference type="AlphaFoldDB" id="A0A239YEZ5"/>
<keyword evidence="5" id="KW-1003">Cell membrane</keyword>
<reference evidence="13 14" key="1">
    <citation type="submission" date="2017-06" db="EMBL/GenBank/DDBJ databases">
        <authorList>
            <consortium name="Pathogen Informatics"/>
        </authorList>
    </citation>
    <scope>NUCLEOTIDE SEQUENCE [LARGE SCALE GENOMIC DNA]</scope>
    <source>
        <strain evidence="13 14">NCTC13839</strain>
    </source>
</reference>
<evidence type="ECO:0000256" key="4">
    <source>
        <dbReference type="ARBA" id="ARBA00022448"/>
    </source>
</evidence>
<evidence type="ECO:0000256" key="8">
    <source>
        <dbReference type="ARBA" id="ARBA00023136"/>
    </source>
</evidence>
<protein>
    <recommendedName>
        <fullName evidence="3">Probable heme-iron transport system permease protein IsdF</fullName>
    </recommendedName>
    <alternativeName>
        <fullName evidence="11">Iron-regulated surface determinant protein F</fullName>
    </alternativeName>
    <alternativeName>
        <fullName evidence="10">Staphylococcal iron-regulated protein G</fullName>
    </alternativeName>
</protein>
<dbReference type="KEGG" id="sste:SAMEA4384403_0328"/>
<organism evidence="13 14">
    <name type="scientific">Mammaliicoccus stepanovicii</name>
    <dbReference type="NCBI Taxonomy" id="643214"/>
    <lineage>
        <taxon>Bacteria</taxon>
        <taxon>Bacillati</taxon>
        <taxon>Bacillota</taxon>
        <taxon>Bacilli</taxon>
        <taxon>Bacillales</taxon>
        <taxon>Staphylococcaceae</taxon>
        <taxon>Mammaliicoccus</taxon>
    </lineage>
</organism>
<feature type="transmembrane region" description="Helical" evidence="12">
    <location>
        <begin position="199"/>
        <end position="218"/>
    </location>
</feature>
<keyword evidence="7 12" id="KW-1133">Transmembrane helix</keyword>
<evidence type="ECO:0000256" key="10">
    <source>
        <dbReference type="ARBA" id="ARBA00031149"/>
    </source>
</evidence>
<keyword evidence="4" id="KW-0813">Transport</keyword>
<dbReference type="Proteomes" id="UP000242084">
    <property type="component" value="Chromosome 1"/>
</dbReference>
<feature type="transmembrane region" description="Helical" evidence="12">
    <location>
        <begin position="284"/>
        <end position="302"/>
    </location>
</feature>
<evidence type="ECO:0000256" key="6">
    <source>
        <dbReference type="ARBA" id="ARBA00022692"/>
    </source>
</evidence>
<proteinExistence type="inferred from homology"/>
<dbReference type="GO" id="GO:0033214">
    <property type="term" value="P:siderophore-iron import into cell"/>
    <property type="evidence" value="ECO:0007669"/>
    <property type="project" value="TreeGrafter"/>
</dbReference>
<dbReference type="OrthoDB" id="9811721at2"/>
<dbReference type="InterPro" id="IPR037294">
    <property type="entry name" value="ABC_BtuC-like"/>
</dbReference>
<feature type="transmembrane region" description="Helical" evidence="12">
    <location>
        <begin position="122"/>
        <end position="143"/>
    </location>
</feature>
<keyword evidence="14" id="KW-1185">Reference proteome</keyword>
<dbReference type="Pfam" id="PF01032">
    <property type="entry name" value="FecCD"/>
    <property type="match status" value="1"/>
</dbReference>
<evidence type="ECO:0000313" key="13">
    <source>
        <dbReference type="EMBL" id="SNV57290.1"/>
    </source>
</evidence>
<dbReference type="InterPro" id="IPR000522">
    <property type="entry name" value="ABC_transptr_permease_BtuC"/>
</dbReference>
<evidence type="ECO:0000256" key="11">
    <source>
        <dbReference type="ARBA" id="ARBA00031465"/>
    </source>
</evidence>
<evidence type="ECO:0000313" key="14">
    <source>
        <dbReference type="Proteomes" id="UP000242084"/>
    </source>
</evidence>
<feature type="transmembrane region" description="Helical" evidence="12">
    <location>
        <begin position="155"/>
        <end position="179"/>
    </location>
</feature>
<dbReference type="GO" id="GO:0005886">
    <property type="term" value="C:plasma membrane"/>
    <property type="evidence" value="ECO:0007669"/>
    <property type="project" value="UniProtKB-SubCell"/>
</dbReference>
<dbReference type="EMBL" id="LT906462">
    <property type="protein sequence ID" value="SNV57290.1"/>
    <property type="molecule type" value="Genomic_DNA"/>
</dbReference>
<comment type="function">
    <text evidence="9">Part of the binding-protein-dependent transport system for heme-iron. Responsible for the translocation of the substrate across the membrane.</text>
</comment>
<dbReference type="SUPFAM" id="SSF81345">
    <property type="entry name" value="ABC transporter involved in vitamin B12 uptake, BtuC"/>
    <property type="match status" value="1"/>
</dbReference>
<dbReference type="FunFam" id="1.10.3470.10:FF:000001">
    <property type="entry name" value="Vitamin B12 ABC transporter permease BtuC"/>
    <property type="match status" value="1"/>
</dbReference>
<name>A0A239YEZ5_9STAP</name>
<dbReference type="Gene3D" id="1.10.3470.10">
    <property type="entry name" value="ABC transporter involved in vitamin B12 uptake, BtuC"/>
    <property type="match status" value="1"/>
</dbReference>
<sequence length="334" mass="35446">MTYQKTVKENRYPIILTVTIILLVAVLLLSFLFGAKETSIQVVYDAIFNYNPKIEAHNILREIRIPREIGAVVVGMALAVSGAVMQGVTRNGLADPGLLGLNAGASMMLALTLAVIPNAGYFTLMLAGFIGAGIGGILVMSIGSSKRGGFSPMRLVLAGAAVSAMLTAASEGIALIFKLNQTLTFWSVGGVSGTSWKQIFIAMPIVVVILIMLIVMSRQLTILSLGDTLSKGLGQNSTVIRYTSLILTMFLAGIAVSIVGQIAFVGLMVPHIVRFMVGTDYKRVIPLSAVLGGFVLLFADMIARLLGEAPIGAVISIIGVPFFLYLVRRDGKIL</sequence>
<dbReference type="PANTHER" id="PTHR30472:SF58">
    <property type="entry name" value="IRON(3+)-HYDROXAMATE IMPORT SYSTEM PERMEASE PROTEIN FHUB"/>
    <property type="match status" value="1"/>
</dbReference>
<comment type="subcellular location">
    <subcellularLocation>
        <location evidence="1">Cell membrane</location>
        <topology evidence="1">Multi-pass membrane protein</topology>
    </subcellularLocation>
</comment>
<evidence type="ECO:0000256" key="1">
    <source>
        <dbReference type="ARBA" id="ARBA00004651"/>
    </source>
</evidence>
<dbReference type="CDD" id="cd06550">
    <property type="entry name" value="TM_ABC_iron-siderophores_like"/>
    <property type="match status" value="1"/>
</dbReference>
<keyword evidence="8 12" id="KW-0472">Membrane</keyword>
<comment type="similarity">
    <text evidence="2">Belongs to the binding-protein-dependent transport system permease family. FecCD subfamily.</text>
</comment>
<feature type="transmembrane region" description="Helical" evidence="12">
    <location>
        <begin position="239"/>
        <end position="264"/>
    </location>
</feature>
<accession>A0A239YEZ5</accession>
<evidence type="ECO:0000256" key="9">
    <source>
        <dbReference type="ARBA" id="ARBA00025320"/>
    </source>
</evidence>
<dbReference type="GO" id="GO:0022857">
    <property type="term" value="F:transmembrane transporter activity"/>
    <property type="evidence" value="ECO:0007669"/>
    <property type="project" value="InterPro"/>
</dbReference>
<evidence type="ECO:0000256" key="12">
    <source>
        <dbReference type="SAM" id="Phobius"/>
    </source>
</evidence>
<feature type="transmembrane region" description="Helical" evidence="12">
    <location>
        <begin position="309"/>
        <end position="327"/>
    </location>
</feature>
<dbReference type="PANTHER" id="PTHR30472">
    <property type="entry name" value="FERRIC ENTEROBACTIN TRANSPORT SYSTEM PERMEASE PROTEIN"/>
    <property type="match status" value="1"/>
</dbReference>